<dbReference type="EMBL" id="BLXT01005772">
    <property type="protein sequence ID" value="GFO25708.1"/>
    <property type="molecule type" value="Genomic_DNA"/>
</dbReference>
<evidence type="ECO:0000313" key="2">
    <source>
        <dbReference type="Proteomes" id="UP000735302"/>
    </source>
</evidence>
<dbReference type="AlphaFoldDB" id="A0AAV4C3Z5"/>
<sequence length="82" mass="9300">MRLRDLQAIMTLFHISRVVSVMLMTGHAKCEPFSLPTVECWDRRIRIHEQERTLTYAADHNATGAPHGTGPSWFSCIYVGAL</sequence>
<organism evidence="1 2">
    <name type="scientific">Plakobranchus ocellatus</name>
    <dbReference type="NCBI Taxonomy" id="259542"/>
    <lineage>
        <taxon>Eukaryota</taxon>
        <taxon>Metazoa</taxon>
        <taxon>Spiralia</taxon>
        <taxon>Lophotrochozoa</taxon>
        <taxon>Mollusca</taxon>
        <taxon>Gastropoda</taxon>
        <taxon>Heterobranchia</taxon>
        <taxon>Euthyneura</taxon>
        <taxon>Panpulmonata</taxon>
        <taxon>Sacoglossa</taxon>
        <taxon>Placobranchoidea</taxon>
        <taxon>Plakobranchidae</taxon>
        <taxon>Plakobranchus</taxon>
    </lineage>
</organism>
<keyword evidence="2" id="KW-1185">Reference proteome</keyword>
<evidence type="ECO:0000313" key="1">
    <source>
        <dbReference type="EMBL" id="GFO25708.1"/>
    </source>
</evidence>
<accession>A0AAV4C3Z5</accession>
<dbReference type="Proteomes" id="UP000735302">
    <property type="component" value="Unassembled WGS sequence"/>
</dbReference>
<protein>
    <recommendedName>
        <fullName evidence="3">Secreted protein</fullName>
    </recommendedName>
</protein>
<comment type="caution">
    <text evidence="1">The sequence shown here is derived from an EMBL/GenBank/DDBJ whole genome shotgun (WGS) entry which is preliminary data.</text>
</comment>
<reference evidence="1 2" key="1">
    <citation type="journal article" date="2021" name="Elife">
        <title>Chloroplast acquisition without the gene transfer in kleptoplastic sea slugs, Plakobranchus ocellatus.</title>
        <authorList>
            <person name="Maeda T."/>
            <person name="Takahashi S."/>
            <person name="Yoshida T."/>
            <person name="Shimamura S."/>
            <person name="Takaki Y."/>
            <person name="Nagai Y."/>
            <person name="Toyoda A."/>
            <person name="Suzuki Y."/>
            <person name="Arimoto A."/>
            <person name="Ishii H."/>
            <person name="Satoh N."/>
            <person name="Nishiyama T."/>
            <person name="Hasebe M."/>
            <person name="Maruyama T."/>
            <person name="Minagawa J."/>
            <person name="Obokata J."/>
            <person name="Shigenobu S."/>
        </authorList>
    </citation>
    <scope>NUCLEOTIDE SEQUENCE [LARGE SCALE GENOMIC DNA]</scope>
</reference>
<name>A0AAV4C3Z5_9GAST</name>
<evidence type="ECO:0008006" key="3">
    <source>
        <dbReference type="Google" id="ProtNLM"/>
    </source>
</evidence>
<proteinExistence type="predicted"/>
<gene>
    <name evidence="1" type="ORF">PoB_005221300</name>
</gene>